<feature type="binding site" evidence="6">
    <location>
        <position position="107"/>
    </location>
    <ligand>
        <name>FAD</name>
        <dbReference type="ChEBI" id="CHEBI:57692"/>
    </ligand>
</feature>
<dbReference type="Gene3D" id="3.50.50.60">
    <property type="entry name" value="FAD/NAD(P)-binding domain"/>
    <property type="match status" value="3"/>
</dbReference>
<evidence type="ECO:0000256" key="5">
    <source>
        <dbReference type="ARBA" id="ARBA00048132"/>
    </source>
</evidence>
<dbReference type="InterPro" id="IPR023753">
    <property type="entry name" value="FAD/NAD-binding_dom"/>
</dbReference>
<feature type="binding site" evidence="6">
    <location>
        <position position="393"/>
    </location>
    <ligand>
        <name>FAD</name>
        <dbReference type="ChEBI" id="CHEBI:57692"/>
    </ligand>
</feature>
<evidence type="ECO:0000256" key="7">
    <source>
        <dbReference type="SAM" id="MobiDB-lite"/>
    </source>
</evidence>
<evidence type="ECO:0000256" key="6">
    <source>
        <dbReference type="HAMAP-Rule" id="MF_01685"/>
    </source>
</evidence>
<feature type="binding site" evidence="6">
    <location>
        <position position="112"/>
    </location>
    <ligand>
        <name>FAD</name>
        <dbReference type="ChEBI" id="CHEBI:57692"/>
    </ligand>
</feature>
<protein>
    <recommendedName>
        <fullName evidence="6">Ferredoxin--NADP reductase</fullName>
        <shortName evidence="6">FNR</shortName>
        <shortName evidence="6">Fd-NADP(+) reductase</shortName>
        <ecNumber evidence="6">1.18.1.2</ecNumber>
    </recommendedName>
</protein>
<feature type="domain" description="FAD/NAD(P)-binding" evidence="8">
    <location>
        <begin position="71"/>
        <end position="362"/>
    </location>
</feature>
<keyword evidence="3 6" id="KW-0521">NADP</keyword>
<evidence type="ECO:0000256" key="1">
    <source>
        <dbReference type="ARBA" id="ARBA00022630"/>
    </source>
</evidence>
<dbReference type="EC" id="1.18.1.2" evidence="6"/>
<dbReference type="InterPro" id="IPR036188">
    <property type="entry name" value="FAD/NAD-bd_sf"/>
</dbReference>
<keyword evidence="2 6" id="KW-0274">FAD</keyword>
<reference evidence="10" key="1">
    <citation type="journal article" date="2019" name="Int. J. Syst. Evol. Microbiol.">
        <title>The Global Catalogue of Microorganisms (GCM) 10K type strain sequencing project: providing services to taxonomists for standard genome sequencing and annotation.</title>
        <authorList>
            <consortium name="The Broad Institute Genomics Platform"/>
            <consortium name="The Broad Institute Genome Sequencing Center for Infectious Disease"/>
            <person name="Wu L."/>
            <person name="Ma J."/>
        </authorList>
    </citation>
    <scope>NUCLEOTIDE SEQUENCE [LARGE SCALE GENOMIC DNA]</scope>
    <source>
        <strain evidence="10">NCAIM B.02333</strain>
    </source>
</reference>
<feature type="binding site" evidence="6">
    <location>
        <position position="188"/>
    </location>
    <ligand>
        <name>FAD</name>
        <dbReference type="ChEBI" id="CHEBI:57692"/>
    </ligand>
</feature>
<dbReference type="SUPFAM" id="SSF51905">
    <property type="entry name" value="FAD/NAD(P)-binding domain"/>
    <property type="match status" value="1"/>
</dbReference>
<feature type="region of interest" description="Disordered" evidence="7">
    <location>
        <begin position="1"/>
        <end position="65"/>
    </location>
</feature>
<comment type="catalytic activity">
    <reaction evidence="5">
        <text>[thioredoxin]-dithiol + NADP(+) = [thioredoxin]-disulfide + NADPH + H(+)</text>
        <dbReference type="Rhea" id="RHEA:20345"/>
        <dbReference type="Rhea" id="RHEA-COMP:10698"/>
        <dbReference type="Rhea" id="RHEA-COMP:10700"/>
        <dbReference type="ChEBI" id="CHEBI:15378"/>
        <dbReference type="ChEBI" id="CHEBI:29950"/>
        <dbReference type="ChEBI" id="CHEBI:50058"/>
        <dbReference type="ChEBI" id="CHEBI:57783"/>
        <dbReference type="ChEBI" id="CHEBI:58349"/>
        <dbReference type="EC" id="1.8.1.9"/>
    </reaction>
</comment>
<dbReference type="PRINTS" id="PR00469">
    <property type="entry name" value="PNDRDTASEII"/>
</dbReference>
<dbReference type="InterPro" id="IPR050097">
    <property type="entry name" value="Ferredoxin-NADP_redctase_2"/>
</dbReference>
<evidence type="ECO:0000256" key="3">
    <source>
        <dbReference type="ARBA" id="ARBA00022857"/>
    </source>
</evidence>
<comment type="caution">
    <text evidence="6">Lacks conserved residue(s) required for the propagation of feature annotation.</text>
</comment>
<keyword evidence="10" id="KW-1185">Reference proteome</keyword>
<feature type="binding site" evidence="6">
    <location>
        <position position="99"/>
    </location>
    <ligand>
        <name>FAD</name>
        <dbReference type="ChEBI" id="CHEBI:57692"/>
    </ligand>
</feature>
<proteinExistence type="inferred from homology"/>
<sequence length="395" mass="40371">MRSTGDGAATPGPPLPAPAASVTPPVPPPVPGLPERPGPPSSPDVATLDPGPLPHPEPGPDPLAGPAPSVDLLVVGAGPVGLYAAYYAGFRCMTVALVDSLPEPGGQVTAMYPEKMIYDVAGFPEVRGRDLVTGLVQQAARYGPAYLLGSQARDLVDEPDGDGLLVSLADGRAVRARALLVTAGMGEFTPKPLPAGEGWLGRGLVHFVPRPTELAGRRVVVVGGGDSAFDWALMLAPLAAEVTLVHRRDAFRAHAGTVAAVRALGVPVLGGYEVTALAAGPDGTLAGLTVEGRLPTTRGERHELLADTVVAALGFHADLGPLVGWGLELDHRAVVVDSRMATSRPRVYAAGDVCTYPGKVKLIATGFGEAATAVNNLAVDLDPAAHVFPGHSSGL</sequence>
<comment type="subunit">
    <text evidence="6">Homodimer.</text>
</comment>
<feature type="binding site" evidence="6">
    <location>
        <position position="352"/>
    </location>
    <ligand>
        <name>FAD</name>
        <dbReference type="ChEBI" id="CHEBI:57692"/>
    </ligand>
</feature>
<feature type="compositionally biased region" description="Pro residues" evidence="7">
    <location>
        <begin position="24"/>
        <end position="42"/>
    </location>
</feature>
<dbReference type="RefSeq" id="WP_376983995.1">
    <property type="nucleotide sequence ID" value="NZ_JBHRWW010000007.1"/>
</dbReference>
<dbReference type="Proteomes" id="UP001595685">
    <property type="component" value="Unassembled WGS sequence"/>
</dbReference>
<keyword evidence="4 6" id="KW-0560">Oxidoreductase</keyword>
<comment type="similarity">
    <text evidence="6">Belongs to the ferredoxin--NADP reductase type 2 family.</text>
</comment>
<comment type="cofactor">
    <cofactor evidence="6">
        <name>FAD</name>
        <dbReference type="ChEBI" id="CHEBI:57692"/>
    </cofactor>
    <text evidence="6">Binds 1 FAD per subunit.</text>
</comment>
<name>A0ABV7WH24_9MICO</name>
<dbReference type="InterPro" id="IPR022890">
    <property type="entry name" value="Fd--NADP_Rdtase_type_2"/>
</dbReference>
<evidence type="ECO:0000313" key="9">
    <source>
        <dbReference type="EMBL" id="MFC3688995.1"/>
    </source>
</evidence>
<keyword evidence="1 6" id="KW-0285">Flavoprotein</keyword>
<evidence type="ECO:0000256" key="4">
    <source>
        <dbReference type="ARBA" id="ARBA00023002"/>
    </source>
</evidence>
<evidence type="ECO:0000256" key="2">
    <source>
        <dbReference type="ARBA" id="ARBA00022827"/>
    </source>
</evidence>
<dbReference type="PANTHER" id="PTHR48105">
    <property type="entry name" value="THIOREDOXIN REDUCTASE 1-RELATED-RELATED"/>
    <property type="match status" value="1"/>
</dbReference>
<feature type="binding site" evidence="6">
    <location>
        <position position="152"/>
    </location>
    <ligand>
        <name>FAD</name>
        <dbReference type="ChEBI" id="CHEBI:57692"/>
    </ligand>
</feature>
<accession>A0ABV7WH24</accession>
<gene>
    <name evidence="9" type="ORF">ACFOLH_11645</name>
</gene>
<comment type="catalytic activity">
    <reaction evidence="6">
        <text>2 reduced [2Fe-2S]-[ferredoxin] + NADP(+) + H(+) = 2 oxidized [2Fe-2S]-[ferredoxin] + NADPH</text>
        <dbReference type="Rhea" id="RHEA:20125"/>
        <dbReference type="Rhea" id="RHEA-COMP:10000"/>
        <dbReference type="Rhea" id="RHEA-COMP:10001"/>
        <dbReference type="ChEBI" id="CHEBI:15378"/>
        <dbReference type="ChEBI" id="CHEBI:33737"/>
        <dbReference type="ChEBI" id="CHEBI:33738"/>
        <dbReference type="ChEBI" id="CHEBI:57783"/>
        <dbReference type="ChEBI" id="CHEBI:58349"/>
        <dbReference type="EC" id="1.18.1.2"/>
    </reaction>
</comment>
<dbReference type="Pfam" id="PF07992">
    <property type="entry name" value="Pyr_redox_2"/>
    <property type="match status" value="1"/>
</dbReference>
<evidence type="ECO:0000313" key="10">
    <source>
        <dbReference type="Proteomes" id="UP001595685"/>
    </source>
</evidence>
<dbReference type="PRINTS" id="PR00368">
    <property type="entry name" value="FADPNR"/>
</dbReference>
<dbReference type="EMBL" id="JBHRWW010000007">
    <property type="protein sequence ID" value="MFC3688995.1"/>
    <property type="molecule type" value="Genomic_DNA"/>
</dbReference>
<feature type="compositionally biased region" description="Pro residues" evidence="7">
    <location>
        <begin position="51"/>
        <end position="65"/>
    </location>
</feature>
<dbReference type="HAMAP" id="MF_01685">
    <property type="entry name" value="FENR2"/>
    <property type="match status" value="1"/>
</dbReference>
<evidence type="ECO:0000259" key="8">
    <source>
        <dbReference type="Pfam" id="PF07992"/>
    </source>
</evidence>
<comment type="caution">
    <text evidence="9">The sequence shown here is derived from an EMBL/GenBank/DDBJ whole genome shotgun (WGS) entry which is preliminary data.</text>
</comment>
<organism evidence="9 10">
    <name type="scientific">Aquipuribacter hungaricus</name>
    <dbReference type="NCBI Taxonomy" id="545624"/>
    <lineage>
        <taxon>Bacteria</taxon>
        <taxon>Bacillati</taxon>
        <taxon>Actinomycetota</taxon>
        <taxon>Actinomycetes</taxon>
        <taxon>Micrococcales</taxon>
        <taxon>Intrasporangiaceae</taxon>
        <taxon>Aquipuribacter</taxon>
    </lineage>
</organism>